<proteinExistence type="predicted"/>
<evidence type="ECO:0000313" key="1">
    <source>
        <dbReference type="EMBL" id="QDV31165.1"/>
    </source>
</evidence>
<keyword evidence="2" id="KW-1185">Reference proteome</keyword>
<dbReference type="Proteomes" id="UP000315349">
    <property type="component" value="Chromosome"/>
</dbReference>
<dbReference type="RefSeq" id="WP_145301634.1">
    <property type="nucleotide sequence ID" value="NZ_CP036299.1"/>
</dbReference>
<organism evidence="1 2">
    <name type="scientific">Planctopirus ephydatiae</name>
    <dbReference type="NCBI Taxonomy" id="2528019"/>
    <lineage>
        <taxon>Bacteria</taxon>
        <taxon>Pseudomonadati</taxon>
        <taxon>Planctomycetota</taxon>
        <taxon>Planctomycetia</taxon>
        <taxon>Planctomycetales</taxon>
        <taxon>Planctomycetaceae</taxon>
        <taxon>Planctopirus</taxon>
    </lineage>
</organism>
<accession>A0A518GRD6</accession>
<sequence>MLQSSLSPFRSLSPFLWVLFPTLLLAQEESALLKYKFQPGQSLNYLVASQMVATTKVQNAEQDSTNQSSSIKELKIVSVDPQGLSTIESSVKRILIKATLPGGGQLDYDSSQTDPVPLPFRLAAESIGKTTSRITLAPDGRIIKAVALQPDGTPIANPAAGPTPRHDVLPSFPAGPVQRGSTWQETFQVEVPGVDNQSRTVQLARKFQVTSISVTPNNQKLVQIGFVVEPAVPPSEPEIISRLTPFLVTGELTFDTSVGAVVAYQSELNREAVDALGPGTLLRMSGKTLEKLVPPQTPPALLKLEE</sequence>
<reference evidence="1 2" key="1">
    <citation type="submission" date="2019-02" db="EMBL/GenBank/DDBJ databases">
        <title>Deep-cultivation of Planctomycetes and their phenomic and genomic characterization uncovers novel biology.</title>
        <authorList>
            <person name="Wiegand S."/>
            <person name="Jogler M."/>
            <person name="Boedeker C."/>
            <person name="Pinto D."/>
            <person name="Vollmers J."/>
            <person name="Rivas-Marin E."/>
            <person name="Kohn T."/>
            <person name="Peeters S.H."/>
            <person name="Heuer A."/>
            <person name="Rast P."/>
            <person name="Oberbeckmann S."/>
            <person name="Bunk B."/>
            <person name="Jeske O."/>
            <person name="Meyerdierks A."/>
            <person name="Storesund J.E."/>
            <person name="Kallscheuer N."/>
            <person name="Luecker S."/>
            <person name="Lage O.M."/>
            <person name="Pohl T."/>
            <person name="Merkel B.J."/>
            <person name="Hornburger P."/>
            <person name="Mueller R.-W."/>
            <person name="Bruemmer F."/>
            <person name="Labrenz M."/>
            <person name="Spormann A.M."/>
            <person name="Op den Camp H."/>
            <person name="Overmann J."/>
            <person name="Amann R."/>
            <person name="Jetten M.S.M."/>
            <person name="Mascher T."/>
            <person name="Medema M.H."/>
            <person name="Devos D.P."/>
            <person name="Kaster A.-K."/>
            <person name="Ovreas L."/>
            <person name="Rohde M."/>
            <person name="Galperin M.Y."/>
            <person name="Jogler C."/>
        </authorList>
    </citation>
    <scope>NUCLEOTIDE SEQUENCE [LARGE SCALE GENOMIC DNA]</scope>
    <source>
        <strain evidence="1 2">Spb1</strain>
    </source>
</reference>
<dbReference type="OrthoDB" id="250033at2"/>
<name>A0A518GRD6_9PLAN</name>
<dbReference type="AlphaFoldDB" id="A0A518GRD6"/>
<gene>
    <name evidence="1" type="ORF">Spb1_31030</name>
</gene>
<evidence type="ECO:0000313" key="2">
    <source>
        <dbReference type="Proteomes" id="UP000315349"/>
    </source>
</evidence>
<dbReference type="EMBL" id="CP036299">
    <property type="protein sequence ID" value="QDV31165.1"/>
    <property type="molecule type" value="Genomic_DNA"/>
</dbReference>
<protein>
    <submittedName>
        <fullName evidence="1">Uncharacterized protein</fullName>
    </submittedName>
</protein>
<dbReference type="KEGG" id="peh:Spb1_31030"/>